<evidence type="ECO:0000256" key="4">
    <source>
        <dbReference type="ARBA" id="ARBA00023136"/>
    </source>
</evidence>
<evidence type="ECO:0000256" key="7">
    <source>
        <dbReference type="SAM" id="Phobius"/>
    </source>
</evidence>
<feature type="transmembrane region" description="Helical" evidence="7">
    <location>
        <begin position="327"/>
        <end position="347"/>
    </location>
</feature>
<feature type="compositionally biased region" description="Low complexity" evidence="6">
    <location>
        <begin position="210"/>
        <end position="235"/>
    </location>
</feature>
<feature type="transmembrane region" description="Helical" evidence="7">
    <location>
        <begin position="453"/>
        <end position="474"/>
    </location>
</feature>
<proteinExistence type="inferred from homology"/>
<accession>A0ABY1ULG0</accession>
<reference evidence="9" key="1">
    <citation type="submission" date="2016-09" db="EMBL/GenBank/DDBJ databases">
        <authorList>
            <consortium name="Pathogen Informatics"/>
            <person name="Sun Q."/>
            <person name="Inoue M."/>
        </authorList>
    </citation>
    <scope>NUCLEOTIDE SEQUENCE</scope>
</reference>
<evidence type="ECO:0000256" key="1">
    <source>
        <dbReference type="ARBA" id="ARBA00004141"/>
    </source>
</evidence>
<comment type="similarity">
    <text evidence="5">Belongs to the OXA1/ALB3/YidC family.</text>
</comment>
<dbReference type="Pfam" id="PF02096">
    <property type="entry name" value="60KD_IMP"/>
    <property type="match status" value="1"/>
</dbReference>
<evidence type="ECO:0000256" key="2">
    <source>
        <dbReference type="ARBA" id="ARBA00022692"/>
    </source>
</evidence>
<sequence length="592" mass="70339">MFQQNNLLKCNFNIIFHNISFRTNKTEWKKGLSVNPNKIYQIENNKSNINDTYYHIYEYDKNMVLNKFVEMYIKMWYIKNKTYKINNNKKDNINNINNIYNIYNINNIYNKNHIYNNTLNTKYVRNKQPFYNNNIHDKFGLVLFSRFFFTIPINNINNSFNKQHNDKKINDKFDTSYCEEGPNKEVLNNNGHLKREELSGQTLTYTENKNNNNDNIYNDNNNSNNNNNNSNNNINNDNINNDNIYNNNIYSDNIYNNIPNNHSKYIFLSEDESKGDITEDIFPYTDFIIEKCKLNIKNDVDIYENTWYVKLIYDLLNSTKLFFDCTWMSSIIMTTLFMRIIILPLTVSSERDRRKQKILSPLLKELTKKLKDNAQDGNIKKALEFKKKILNIRNTHGISLIPKSIILMAFFQTPLFFIFYFSMKRIASYPDIFKDFTFESPLWLDSLSLPDPYYILPVLSSLLLLSNNELTLLIDKKINDNNKQSNLYDQEETEFQKNIKKITKLGMRLFYMSSVLFFKSMPSGLFIYFITNTFFQLFITQVCKIKIIENFLDLPPLHSKGFITSANTTQQQTASQKKIIHMNDLIKRKKIK</sequence>
<keyword evidence="2 5" id="KW-0812">Transmembrane</keyword>
<dbReference type="PANTHER" id="PTHR12428">
    <property type="entry name" value="OXA1"/>
    <property type="match status" value="1"/>
</dbReference>
<dbReference type="InterPro" id="IPR001708">
    <property type="entry name" value="YidC/ALB3/OXA1/COX18"/>
</dbReference>
<feature type="transmembrane region" description="Helical" evidence="7">
    <location>
        <begin position="509"/>
        <end position="530"/>
    </location>
</feature>
<comment type="subcellular location">
    <subcellularLocation>
        <location evidence="1 5">Membrane</location>
        <topology evidence="1 5">Multi-pass membrane protein</topology>
    </subcellularLocation>
</comment>
<keyword evidence="4 7" id="KW-0472">Membrane</keyword>
<feature type="region of interest" description="Disordered" evidence="6">
    <location>
        <begin position="206"/>
        <end position="235"/>
    </location>
</feature>
<dbReference type="EMBL" id="LT969431">
    <property type="protein sequence ID" value="SOV13714.1"/>
    <property type="molecule type" value="Genomic_DNA"/>
</dbReference>
<protein>
    <submittedName>
        <fullName evidence="9">Mitochondrial inner membrane protein OXA1, putative</fullName>
    </submittedName>
</protein>
<dbReference type="PANTHER" id="PTHR12428:SF65">
    <property type="entry name" value="CYTOCHROME C OXIDASE ASSEMBLY PROTEIN COX18, MITOCHONDRIAL"/>
    <property type="match status" value="1"/>
</dbReference>
<gene>
    <name evidence="9" type="ORF">PGABG01_0828400</name>
</gene>
<evidence type="ECO:0000259" key="8">
    <source>
        <dbReference type="Pfam" id="PF02096"/>
    </source>
</evidence>
<evidence type="ECO:0000313" key="9">
    <source>
        <dbReference type="EMBL" id="SOV13714.1"/>
    </source>
</evidence>
<evidence type="ECO:0000256" key="5">
    <source>
        <dbReference type="RuleBase" id="RU003945"/>
    </source>
</evidence>
<feature type="domain" description="Membrane insertase YidC/Oxa/ALB C-terminal" evidence="8">
    <location>
        <begin position="327"/>
        <end position="543"/>
    </location>
</feature>
<evidence type="ECO:0000256" key="6">
    <source>
        <dbReference type="SAM" id="MobiDB-lite"/>
    </source>
</evidence>
<evidence type="ECO:0000313" key="10">
    <source>
        <dbReference type="Proteomes" id="UP000831156"/>
    </source>
</evidence>
<evidence type="ECO:0000256" key="3">
    <source>
        <dbReference type="ARBA" id="ARBA00022989"/>
    </source>
</evidence>
<dbReference type="InterPro" id="IPR028055">
    <property type="entry name" value="YidC/Oxa/ALB_C"/>
</dbReference>
<dbReference type="Proteomes" id="UP000831156">
    <property type="component" value="Chromosome 8"/>
</dbReference>
<name>A0ABY1ULG0_9APIC</name>
<organism evidence="9 10">
    <name type="scientific">Plasmodium gaboni</name>
    <dbReference type="NCBI Taxonomy" id="647221"/>
    <lineage>
        <taxon>Eukaryota</taxon>
        <taxon>Sar</taxon>
        <taxon>Alveolata</taxon>
        <taxon>Apicomplexa</taxon>
        <taxon>Aconoidasida</taxon>
        <taxon>Haemosporida</taxon>
        <taxon>Plasmodiidae</taxon>
        <taxon>Plasmodium</taxon>
        <taxon>Plasmodium (Laverania)</taxon>
    </lineage>
</organism>
<keyword evidence="10" id="KW-1185">Reference proteome</keyword>
<dbReference type="CDD" id="cd20069">
    <property type="entry name" value="5TM_Oxa1-like"/>
    <property type="match status" value="1"/>
</dbReference>
<keyword evidence="3 7" id="KW-1133">Transmembrane helix</keyword>
<feature type="transmembrane region" description="Helical" evidence="7">
    <location>
        <begin position="400"/>
        <end position="421"/>
    </location>
</feature>